<dbReference type="SMART" id="SM01340">
    <property type="entry name" value="DNA_mis_repair"/>
    <property type="match status" value="1"/>
</dbReference>
<dbReference type="InterPro" id="IPR038973">
    <property type="entry name" value="MutL/Mlh/Pms-like"/>
</dbReference>
<dbReference type="GO" id="GO:0006298">
    <property type="term" value="P:mismatch repair"/>
    <property type="evidence" value="ECO:0007669"/>
    <property type="project" value="InterPro"/>
</dbReference>
<evidence type="ECO:0000313" key="3">
    <source>
        <dbReference type="EMBL" id="VDM83273.1"/>
    </source>
</evidence>
<sequence length="343" mass="38104">MVGVVRCLPTEEVALMHSVDPKNTSAYVDIEFTGFVSSCEHGYGRSSPDRQFIYVNQRPVDYSKICRVINEVYQQYNRSQYPTLVLYITVPPEEIDVNVTPDKRMIFFEREKELLALIRSSFLATFHPLLGSYTSVANKITSNDNEKTINAVASTPKSSGPLSATSAFVSLIKSNSTKVNSPTYTPPQPKRSRTEDHNSSLSTGLKTLEAFAFKPLSRDALVEAIKTPSTSGIASNTIAAPSSANEEDVTPSNSFKNNLNELAHRQRTFSPSLTRNLSRGFEADIEKDLAVMEKMEKTMDEEESPTNGAQVTPNSAQEVVSRKRQLSSRNHKIITVTNNLIFH</sequence>
<dbReference type="GO" id="GO:0030983">
    <property type="term" value="F:mismatched DNA binding"/>
    <property type="evidence" value="ECO:0007669"/>
    <property type="project" value="InterPro"/>
</dbReference>
<dbReference type="GO" id="GO:0140664">
    <property type="term" value="F:ATP-dependent DNA damage sensor activity"/>
    <property type="evidence" value="ECO:0007669"/>
    <property type="project" value="InterPro"/>
</dbReference>
<dbReference type="Pfam" id="PF01119">
    <property type="entry name" value="DNA_mis_repair"/>
    <property type="match status" value="1"/>
</dbReference>
<name>A0A3P7JQT8_STRVU</name>
<feature type="domain" description="DNA mismatch repair protein S5" evidence="2">
    <location>
        <begin position="13"/>
        <end position="127"/>
    </location>
</feature>
<dbReference type="GO" id="GO:0032389">
    <property type="term" value="C:MutLalpha complex"/>
    <property type="evidence" value="ECO:0007669"/>
    <property type="project" value="TreeGrafter"/>
</dbReference>
<dbReference type="GO" id="GO:0016887">
    <property type="term" value="F:ATP hydrolysis activity"/>
    <property type="evidence" value="ECO:0007669"/>
    <property type="project" value="InterPro"/>
</dbReference>
<dbReference type="Proteomes" id="UP000270094">
    <property type="component" value="Unassembled WGS sequence"/>
</dbReference>
<evidence type="ECO:0000259" key="2">
    <source>
        <dbReference type="SMART" id="SM01340"/>
    </source>
</evidence>
<evidence type="ECO:0000313" key="4">
    <source>
        <dbReference type="Proteomes" id="UP000270094"/>
    </source>
</evidence>
<dbReference type="GO" id="GO:0005524">
    <property type="term" value="F:ATP binding"/>
    <property type="evidence" value="ECO:0007669"/>
    <property type="project" value="InterPro"/>
</dbReference>
<dbReference type="Gene3D" id="3.30.230.10">
    <property type="match status" value="1"/>
</dbReference>
<accession>A0A3P7JQT8</accession>
<dbReference type="AlphaFoldDB" id="A0A3P7JQT8"/>
<protein>
    <recommendedName>
        <fullName evidence="2">DNA mismatch repair protein S5 domain-containing protein</fullName>
    </recommendedName>
</protein>
<dbReference type="PANTHER" id="PTHR10073">
    <property type="entry name" value="DNA MISMATCH REPAIR PROTEIN MLH, PMS, MUTL"/>
    <property type="match status" value="1"/>
</dbReference>
<dbReference type="SUPFAM" id="SSF54211">
    <property type="entry name" value="Ribosomal protein S5 domain 2-like"/>
    <property type="match status" value="1"/>
</dbReference>
<keyword evidence="4" id="KW-1185">Reference proteome</keyword>
<gene>
    <name evidence="3" type="ORF">SVUK_LOCUS18271</name>
</gene>
<dbReference type="OrthoDB" id="10254304at2759"/>
<organism evidence="3 4">
    <name type="scientific">Strongylus vulgaris</name>
    <name type="common">Blood worm</name>
    <dbReference type="NCBI Taxonomy" id="40348"/>
    <lineage>
        <taxon>Eukaryota</taxon>
        <taxon>Metazoa</taxon>
        <taxon>Ecdysozoa</taxon>
        <taxon>Nematoda</taxon>
        <taxon>Chromadorea</taxon>
        <taxon>Rhabditida</taxon>
        <taxon>Rhabditina</taxon>
        <taxon>Rhabditomorpha</taxon>
        <taxon>Strongyloidea</taxon>
        <taxon>Strongylidae</taxon>
        <taxon>Strongylus</taxon>
    </lineage>
</organism>
<evidence type="ECO:0000256" key="1">
    <source>
        <dbReference type="SAM" id="MobiDB-lite"/>
    </source>
</evidence>
<feature type="region of interest" description="Disordered" evidence="1">
    <location>
        <begin position="177"/>
        <end position="201"/>
    </location>
</feature>
<dbReference type="InterPro" id="IPR013507">
    <property type="entry name" value="DNA_mismatch_S5_2-like"/>
</dbReference>
<dbReference type="EMBL" id="UYYB01122037">
    <property type="protein sequence ID" value="VDM83273.1"/>
    <property type="molecule type" value="Genomic_DNA"/>
</dbReference>
<dbReference type="InterPro" id="IPR014721">
    <property type="entry name" value="Ribsml_uS5_D2-typ_fold_subgr"/>
</dbReference>
<proteinExistence type="predicted"/>
<reference evidence="3 4" key="1">
    <citation type="submission" date="2018-11" db="EMBL/GenBank/DDBJ databases">
        <authorList>
            <consortium name="Pathogen Informatics"/>
        </authorList>
    </citation>
    <scope>NUCLEOTIDE SEQUENCE [LARGE SCALE GENOMIC DNA]</scope>
</reference>
<dbReference type="PANTHER" id="PTHR10073:SF52">
    <property type="entry name" value="MISMATCH REPAIR ENDONUCLEASE PMS2"/>
    <property type="match status" value="1"/>
</dbReference>
<dbReference type="InterPro" id="IPR020568">
    <property type="entry name" value="Ribosomal_Su5_D2-typ_SF"/>
</dbReference>
<dbReference type="CDD" id="cd03484">
    <property type="entry name" value="MutL_Trans_hPMS_2_like"/>
    <property type="match status" value="1"/>
</dbReference>